<comment type="caution">
    <text evidence="11">The sequence shown here is derived from an EMBL/GenBank/DDBJ whole genome shotgun (WGS) entry which is preliminary data.</text>
</comment>
<dbReference type="PANTHER" id="PTHR33407">
    <property type="entry name" value="PECTATE LYASE F-RELATED"/>
    <property type="match status" value="1"/>
</dbReference>
<dbReference type="PROSITE" id="PS51257">
    <property type="entry name" value="PROKAR_LIPOPROTEIN"/>
    <property type="match status" value="1"/>
</dbReference>
<proteinExistence type="inferred from homology"/>
<evidence type="ECO:0000313" key="11">
    <source>
        <dbReference type="EMBL" id="MEN3067379.1"/>
    </source>
</evidence>
<keyword evidence="7 10" id="KW-0732">Signal</keyword>
<dbReference type="SUPFAM" id="SSF51126">
    <property type="entry name" value="Pectin lyase-like"/>
    <property type="match status" value="1"/>
</dbReference>
<name>A0ABU9YUI8_9RHOO</name>
<evidence type="ECO:0000256" key="3">
    <source>
        <dbReference type="ARBA" id="ARBA00004613"/>
    </source>
</evidence>
<comment type="function">
    <text evidence="10">Catalyzes the depolymerization of both polygalacturonate and pectins of methyl esterification degree from 22 to 89%, with an endo mode of action. In contrast to the majority of pectate lyases, displays high activity on highly methylated pectins.</text>
</comment>
<comment type="cofactor">
    <cofactor evidence="2 10">
        <name>Ca(2+)</name>
        <dbReference type="ChEBI" id="CHEBI:29108"/>
    </cofactor>
</comment>
<evidence type="ECO:0000256" key="8">
    <source>
        <dbReference type="ARBA" id="ARBA00022837"/>
    </source>
</evidence>
<keyword evidence="6 10" id="KW-0964">Secreted</keyword>
<feature type="signal peptide" evidence="10">
    <location>
        <begin position="1"/>
        <end position="23"/>
    </location>
</feature>
<evidence type="ECO:0000313" key="12">
    <source>
        <dbReference type="Proteomes" id="UP001410394"/>
    </source>
</evidence>
<comment type="subcellular location">
    <subcellularLocation>
        <location evidence="3 10">Secreted</location>
    </subcellularLocation>
</comment>
<dbReference type="Proteomes" id="UP001410394">
    <property type="component" value="Unassembled WGS sequence"/>
</dbReference>
<evidence type="ECO:0000256" key="10">
    <source>
        <dbReference type="RuleBase" id="RU367009"/>
    </source>
</evidence>
<evidence type="ECO:0000256" key="6">
    <source>
        <dbReference type="ARBA" id="ARBA00022525"/>
    </source>
</evidence>
<evidence type="ECO:0000256" key="5">
    <source>
        <dbReference type="ARBA" id="ARBA00012272"/>
    </source>
</evidence>
<dbReference type="PANTHER" id="PTHR33407:SF9">
    <property type="entry name" value="PECTATE LYASE F-RELATED"/>
    <property type="match status" value="1"/>
</dbReference>
<dbReference type="RefSeq" id="WP_345918146.1">
    <property type="nucleotide sequence ID" value="NZ_JBDIVE010000001.1"/>
</dbReference>
<keyword evidence="8 10" id="KW-0106">Calcium</keyword>
<dbReference type="Gene3D" id="2.160.20.10">
    <property type="entry name" value="Single-stranded right-handed beta-helix, Pectin lyase-like"/>
    <property type="match status" value="1"/>
</dbReference>
<gene>
    <name evidence="11" type="ORF">ABDB84_02740</name>
</gene>
<keyword evidence="9 10" id="KW-0456">Lyase</keyword>
<protein>
    <recommendedName>
        <fullName evidence="5 10">Pectate lyase</fullName>
        <ecNumber evidence="5 10">4.2.2.2</ecNumber>
    </recommendedName>
</protein>
<dbReference type="GO" id="GO:0030570">
    <property type="term" value="F:pectate lyase activity"/>
    <property type="evidence" value="ECO:0007669"/>
    <property type="project" value="UniProtKB-EC"/>
</dbReference>
<accession>A0ABU9YUI8</accession>
<comment type="similarity">
    <text evidence="4 10">Belongs to the polysaccharide lyase 3 family.</text>
</comment>
<evidence type="ECO:0000256" key="4">
    <source>
        <dbReference type="ARBA" id="ARBA00006463"/>
    </source>
</evidence>
<dbReference type="EC" id="4.2.2.2" evidence="5 10"/>
<evidence type="ECO:0000256" key="9">
    <source>
        <dbReference type="ARBA" id="ARBA00023239"/>
    </source>
</evidence>
<evidence type="ECO:0000256" key="7">
    <source>
        <dbReference type="ARBA" id="ARBA00022729"/>
    </source>
</evidence>
<dbReference type="InterPro" id="IPR011050">
    <property type="entry name" value="Pectin_lyase_fold/virulence"/>
</dbReference>
<sequence>MFKISRLFFVLSAAMAFSTGAQAAGSCTAGSTISDTTIDCGGKEIGLSCDGDSDKQSPVLILKNATVKNVTISATGGSDGIHCASGTCTLVNVTWKEVCEDAASVIADNAKLVVSGGSATNTNSSTASLGGKPDKFFQVNNKNTALTVKDGFTAIIAKGNLSSSAGKLARTCGNCTTNIGPRTIVVDKVTTKGAILTVVGVNSSYLDANSKTVSGVYDTATITNLTVEGYKLSGTKSTPVICEEFTGLPKSLGKESPSQGQKWGTKSCVVSTSNVKAL</sequence>
<comment type="catalytic activity">
    <reaction evidence="1 10">
        <text>Eliminative cleavage of (1-&gt;4)-alpha-D-galacturonan to give oligosaccharides with 4-deoxy-alpha-D-galact-4-enuronosyl groups at their non-reducing ends.</text>
        <dbReference type="EC" id="4.2.2.2"/>
    </reaction>
</comment>
<feature type="chain" id="PRO_5044991649" description="Pectate lyase" evidence="10">
    <location>
        <begin position="24"/>
        <end position="278"/>
    </location>
</feature>
<organism evidence="11 12">
    <name type="scientific">Uliginosibacterium sediminicola</name>
    <dbReference type="NCBI Taxonomy" id="2024550"/>
    <lineage>
        <taxon>Bacteria</taxon>
        <taxon>Pseudomonadati</taxon>
        <taxon>Pseudomonadota</taxon>
        <taxon>Betaproteobacteria</taxon>
        <taxon>Rhodocyclales</taxon>
        <taxon>Zoogloeaceae</taxon>
        <taxon>Uliginosibacterium</taxon>
    </lineage>
</organism>
<evidence type="ECO:0000256" key="1">
    <source>
        <dbReference type="ARBA" id="ARBA00000695"/>
    </source>
</evidence>
<dbReference type="Pfam" id="PF03211">
    <property type="entry name" value="Pectate_lyase"/>
    <property type="match status" value="1"/>
</dbReference>
<keyword evidence="12" id="KW-1185">Reference proteome</keyword>
<dbReference type="InterPro" id="IPR004898">
    <property type="entry name" value="Pectate_lyase_PlyH/PlyE-like"/>
</dbReference>
<reference evidence="11 12" key="1">
    <citation type="journal article" date="2018" name="Int. J. Syst. Evol. Microbiol.">
        <title>Uliginosibacterium sediminicola sp. nov., isolated from freshwater sediment.</title>
        <authorList>
            <person name="Hwang W.M."/>
            <person name="Kim S.M."/>
            <person name="Kang K."/>
            <person name="Ahn T.Y."/>
        </authorList>
    </citation>
    <scope>NUCLEOTIDE SEQUENCE [LARGE SCALE GENOMIC DNA]</scope>
    <source>
        <strain evidence="11 12">M1-21</strain>
    </source>
</reference>
<dbReference type="EMBL" id="JBDIVE010000001">
    <property type="protein sequence ID" value="MEN3067379.1"/>
    <property type="molecule type" value="Genomic_DNA"/>
</dbReference>
<evidence type="ECO:0000256" key="2">
    <source>
        <dbReference type="ARBA" id="ARBA00001913"/>
    </source>
</evidence>
<dbReference type="InterPro" id="IPR012334">
    <property type="entry name" value="Pectin_lyas_fold"/>
</dbReference>